<dbReference type="HAMAP" id="MF_00688">
    <property type="entry name" value="Leu_Phe_trans"/>
    <property type="match status" value="1"/>
</dbReference>
<dbReference type="GO" id="GO:0005737">
    <property type="term" value="C:cytoplasm"/>
    <property type="evidence" value="ECO:0007669"/>
    <property type="project" value="UniProtKB-SubCell"/>
</dbReference>
<comment type="catalytic activity">
    <reaction evidence="1">
        <text>N-terminal L-lysyl-[protein] + L-leucyl-tRNA(Leu) = N-terminal L-leucyl-L-lysyl-[protein] + tRNA(Leu) + H(+)</text>
        <dbReference type="Rhea" id="RHEA:12340"/>
        <dbReference type="Rhea" id="RHEA-COMP:9613"/>
        <dbReference type="Rhea" id="RHEA-COMP:9622"/>
        <dbReference type="Rhea" id="RHEA-COMP:12670"/>
        <dbReference type="Rhea" id="RHEA-COMP:12671"/>
        <dbReference type="ChEBI" id="CHEBI:15378"/>
        <dbReference type="ChEBI" id="CHEBI:65249"/>
        <dbReference type="ChEBI" id="CHEBI:78442"/>
        <dbReference type="ChEBI" id="CHEBI:78494"/>
        <dbReference type="ChEBI" id="CHEBI:133043"/>
        <dbReference type="EC" id="2.3.2.6"/>
    </reaction>
</comment>
<dbReference type="AlphaFoldDB" id="A0A222ESC0"/>
<comment type="subcellular location">
    <subcellularLocation>
        <location evidence="1">Cytoplasm</location>
    </subcellularLocation>
</comment>
<protein>
    <recommendedName>
        <fullName evidence="1">Leucyl/phenylalanyl-tRNA--protein transferase</fullName>
        <ecNumber evidence="1">2.3.2.6</ecNumber>
    </recommendedName>
    <alternativeName>
        <fullName evidence="1">L/F-transferase</fullName>
    </alternativeName>
    <alternativeName>
        <fullName evidence="1">Leucyltransferase</fullName>
    </alternativeName>
    <alternativeName>
        <fullName evidence="1">Phenyalanyltransferase</fullName>
    </alternativeName>
</protein>
<comment type="catalytic activity">
    <reaction evidence="1">
        <text>N-terminal L-arginyl-[protein] + L-leucyl-tRNA(Leu) = N-terminal L-leucyl-L-arginyl-[protein] + tRNA(Leu) + H(+)</text>
        <dbReference type="Rhea" id="RHEA:50416"/>
        <dbReference type="Rhea" id="RHEA-COMP:9613"/>
        <dbReference type="Rhea" id="RHEA-COMP:9622"/>
        <dbReference type="Rhea" id="RHEA-COMP:12672"/>
        <dbReference type="Rhea" id="RHEA-COMP:12673"/>
        <dbReference type="ChEBI" id="CHEBI:15378"/>
        <dbReference type="ChEBI" id="CHEBI:64719"/>
        <dbReference type="ChEBI" id="CHEBI:78442"/>
        <dbReference type="ChEBI" id="CHEBI:78494"/>
        <dbReference type="ChEBI" id="CHEBI:133044"/>
        <dbReference type="EC" id="2.3.2.6"/>
    </reaction>
</comment>
<dbReference type="Pfam" id="PF03588">
    <property type="entry name" value="Leu_Phe_trans"/>
    <property type="match status" value="1"/>
</dbReference>
<keyword evidence="1" id="KW-0963">Cytoplasm</keyword>
<keyword evidence="1 2" id="KW-0808">Transferase</keyword>
<gene>
    <name evidence="1 2" type="primary">aat</name>
    <name evidence="2" type="ORF">EKJ_26750</name>
</gene>
<comment type="catalytic activity">
    <reaction evidence="1">
        <text>L-phenylalanyl-tRNA(Phe) + an N-terminal L-alpha-aminoacyl-[protein] = an N-terminal L-phenylalanyl-L-alpha-aminoacyl-[protein] + tRNA(Phe)</text>
        <dbReference type="Rhea" id="RHEA:43632"/>
        <dbReference type="Rhea" id="RHEA-COMP:9668"/>
        <dbReference type="Rhea" id="RHEA-COMP:9699"/>
        <dbReference type="Rhea" id="RHEA-COMP:10636"/>
        <dbReference type="Rhea" id="RHEA-COMP:10637"/>
        <dbReference type="ChEBI" id="CHEBI:78442"/>
        <dbReference type="ChEBI" id="CHEBI:78531"/>
        <dbReference type="ChEBI" id="CHEBI:78597"/>
        <dbReference type="ChEBI" id="CHEBI:83561"/>
        <dbReference type="EC" id="2.3.2.6"/>
    </reaction>
</comment>
<keyword evidence="3" id="KW-1185">Reference proteome</keyword>
<comment type="similarity">
    <text evidence="1">Belongs to the L/F-transferase family.</text>
</comment>
<evidence type="ECO:0000313" key="3">
    <source>
        <dbReference type="Proteomes" id="UP000290057"/>
    </source>
</evidence>
<dbReference type="PANTHER" id="PTHR30098">
    <property type="entry name" value="LEUCYL/PHENYLALANYL-TRNA--PROTEIN TRANSFERASE"/>
    <property type="match status" value="1"/>
</dbReference>
<dbReference type="GO" id="GO:0008914">
    <property type="term" value="F:leucyl-tRNA--protein transferase activity"/>
    <property type="evidence" value="ECO:0007669"/>
    <property type="project" value="UniProtKB-UniRule"/>
</dbReference>
<dbReference type="NCBIfam" id="TIGR00667">
    <property type="entry name" value="aat"/>
    <property type="match status" value="1"/>
</dbReference>
<dbReference type="InterPro" id="IPR004616">
    <property type="entry name" value="Leu/Phe-tRNA_Trfase"/>
</dbReference>
<dbReference type="KEGG" id="efv:CHH26_03670"/>
<reference evidence="2 3" key="1">
    <citation type="submission" date="2019-01" db="EMBL/GenBank/DDBJ databases">
        <title>Complete genome sequence of Erythrobacter flavus KJ5.</title>
        <authorList>
            <person name="Kanesaki Y."/>
            <person name="Brotosudarmo T."/>
            <person name="Moriuchi R."/>
            <person name="Awai K."/>
        </authorList>
    </citation>
    <scope>NUCLEOTIDE SEQUENCE [LARGE SCALE GENOMIC DNA]</scope>
    <source>
        <strain evidence="2 3">KJ5</strain>
    </source>
</reference>
<name>A0A222ESC0_9SPHN</name>
<keyword evidence="1" id="KW-0012">Acyltransferase</keyword>
<dbReference type="PANTHER" id="PTHR30098:SF2">
    <property type="entry name" value="LEUCYL_PHENYLALANYL-TRNA--PROTEIN TRANSFERASE"/>
    <property type="match status" value="1"/>
</dbReference>
<dbReference type="EC" id="2.3.2.6" evidence="1"/>
<dbReference type="GO" id="GO:0030163">
    <property type="term" value="P:protein catabolic process"/>
    <property type="evidence" value="ECO:0007669"/>
    <property type="project" value="UniProtKB-UniRule"/>
</dbReference>
<dbReference type="Proteomes" id="UP000290057">
    <property type="component" value="Chromosome"/>
</dbReference>
<dbReference type="SUPFAM" id="SSF55729">
    <property type="entry name" value="Acyl-CoA N-acyltransferases (Nat)"/>
    <property type="match status" value="1"/>
</dbReference>
<dbReference type="InterPro" id="IPR016181">
    <property type="entry name" value="Acyl_CoA_acyltransferase"/>
</dbReference>
<sequence>MHAPATSRIPVELLLRAYRSGIFPMADHRSDAEVYWVEPRERAIIPLDGLRLSKSFRKVLRQDRFRVTCDAAFDQVIGECAAPREEHAESWISHRIEASYNALHLAGHAHSIECWRDGELVGGLYGVGFDRVFCGESMFSRTDDASKVALAWLVAAMRAAGYALLDCQFMTEHLARMGAVALPQARYIDLLAQAEGHPSVSLPEAVSRFGAASSPGKAIVQSLTQTS</sequence>
<evidence type="ECO:0000313" key="2">
    <source>
        <dbReference type="EMBL" id="BBI21828.1"/>
    </source>
</evidence>
<organism evidence="2 3">
    <name type="scientific">Qipengyuania flava</name>
    <dbReference type="NCBI Taxonomy" id="192812"/>
    <lineage>
        <taxon>Bacteria</taxon>
        <taxon>Pseudomonadati</taxon>
        <taxon>Pseudomonadota</taxon>
        <taxon>Alphaproteobacteria</taxon>
        <taxon>Sphingomonadales</taxon>
        <taxon>Erythrobacteraceae</taxon>
        <taxon>Qipengyuania</taxon>
    </lineage>
</organism>
<comment type="function">
    <text evidence="1">Functions in the N-end rule pathway of protein degradation where it conjugates Leu, Phe and, less efficiently, Met from aminoacyl-tRNAs to the N-termini of proteins containing an N-terminal arginine or lysine.</text>
</comment>
<accession>A0A222ESC0</accession>
<dbReference type="EMBL" id="AP019389">
    <property type="protein sequence ID" value="BBI21828.1"/>
    <property type="molecule type" value="Genomic_DNA"/>
</dbReference>
<dbReference type="RefSeq" id="WP_094062546.1">
    <property type="nucleotide sequence ID" value="NZ_AP019389.1"/>
</dbReference>
<proteinExistence type="inferred from homology"/>
<evidence type="ECO:0000256" key="1">
    <source>
        <dbReference type="HAMAP-Rule" id="MF_00688"/>
    </source>
</evidence>
<dbReference type="InterPro" id="IPR042203">
    <property type="entry name" value="Leu/Phe-tRNA_Trfase_C"/>
</dbReference>
<dbReference type="Gene3D" id="3.40.630.70">
    <property type="entry name" value="Leucyl/phenylalanyl-tRNA-protein transferase, C-terminal domain"/>
    <property type="match status" value="1"/>
</dbReference>